<feature type="signal peptide" evidence="7">
    <location>
        <begin position="1"/>
        <end position="25"/>
    </location>
</feature>
<evidence type="ECO:0000256" key="2">
    <source>
        <dbReference type="ARBA" id="ARBA00022598"/>
    </source>
</evidence>
<comment type="catalytic activity">
    <reaction evidence="6">
        <text>ATP + (deoxyribonucleotide)n-3'-hydroxyl + 5'-phospho-(deoxyribonucleotide)m = (deoxyribonucleotide)n+m + AMP + diphosphate.</text>
        <dbReference type="EC" id="6.5.1.1"/>
    </reaction>
</comment>
<dbReference type="Pfam" id="PF14743">
    <property type="entry name" value="DNA_ligase_OB_2"/>
    <property type="match status" value="1"/>
</dbReference>
<dbReference type="Gene3D" id="3.30.1490.70">
    <property type="match status" value="1"/>
</dbReference>
<evidence type="ECO:0000313" key="9">
    <source>
        <dbReference type="EMBL" id="PWQ99841.1"/>
    </source>
</evidence>
<evidence type="ECO:0000256" key="4">
    <source>
        <dbReference type="ARBA" id="ARBA00022763"/>
    </source>
</evidence>
<evidence type="ECO:0000256" key="3">
    <source>
        <dbReference type="ARBA" id="ARBA00022705"/>
    </source>
</evidence>
<dbReference type="Proteomes" id="UP000245539">
    <property type="component" value="Unassembled WGS sequence"/>
</dbReference>
<dbReference type="SUPFAM" id="SSF50249">
    <property type="entry name" value="Nucleic acid-binding proteins"/>
    <property type="match status" value="1"/>
</dbReference>
<keyword evidence="3" id="KW-0235">DNA replication</keyword>
<dbReference type="GO" id="GO:0006310">
    <property type="term" value="P:DNA recombination"/>
    <property type="evidence" value="ECO:0007669"/>
    <property type="project" value="InterPro"/>
</dbReference>
<dbReference type="NCBIfam" id="NF006592">
    <property type="entry name" value="PRK09125.1"/>
    <property type="match status" value="1"/>
</dbReference>
<dbReference type="OrthoDB" id="9782700at2"/>
<dbReference type="SUPFAM" id="SSF56091">
    <property type="entry name" value="DNA ligase/mRNA capping enzyme, catalytic domain"/>
    <property type="match status" value="1"/>
</dbReference>
<keyword evidence="7" id="KW-0732">Signal</keyword>
<keyword evidence="10" id="KW-1185">Reference proteome</keyword>
<reference evidence="9 10" key="1">
    <citation type="submission" date="2018-05" db="EMBL/GenBank/DDBJ databases">
        <title>Leucothrix arctica sp. nov., isolated from Arctic seawater.</title>
        <authorList>
            <person name="Choi A."/>
            <person name="Baek K."/>
        </authorList>
    </citation>
    <scope>NUCLEOTIDE SEQUENCE [LARGE SCALE GENOMIC DNA]</scope>
    <source>
        <strain evidence="9 10">JCM 18388</strain>
    </source>
</reference>
<evidence type="ECO:0000256" key="5">
    <source>
        <dbReference type="ARBA" id="ARBA00023204"/>
    </source>
</evidence>
<protein>
    <submittedName>
        <fullName evidence="9">DNA ligase</fullName>
    </submittedName>
</protein>
<dbReference type="GO" id="GO:0003910">
    <property type="term" value="F:DNA ligase (ATP) activity"/>
    <property type="evidence" value="ECO:0007669"/>
    <property type="project" value="UniProtKB-EC"/>
</dbReference>
<dbReference type="InterPro" id="IPR012340">
    <property type="entry name" value="NA-bd_OB-fold"/>
</dbReference>
<keyword evidence="2 9" id="KW-0436">Ligase</keyword>
<dbReference type="InterPro" id="IPR050326">
    <property type="entry name" value="NAD_dep_DNA_ligaseB"/>
</dbReference>
<gene>
    <name evidence="9" type="ORF">DKW60_05040</name>
</gene>
<dbReference type="Gene3D" id="3.30.470.30">
    <property type="entry name" value="DNA ligase/mRNA capping enzyme"/>
    <property type="match status" value="1"/>
</dbReference>
<dbReference type="GO" id="GO:0006260">
    <property type="term" value="P:DNA replication"/>
    <property type="evidence" value="ECO:0007669"/>
    <property type="project" value="UniProtKB-KW"/>
</dbReference>
<evidence type="ECO:0000313" key="10">
    <source>
        <dbReference type="Proteomes" id="UP000245539"/>
    </source>
</evidence>
<keyword evidence="5" id="KW-0234">DNA repair</keyword>
<organism evidence="9 10">
    <name type="scientific">Leucothrix pacifica</name>
    <dbReference type="NCBI Taxonomy" id="1247513"/>
    <lineage>
        <taxon>Bacteria</taxon>
        <taxon>Pseudomonadati</taxon>
        <taxon>Pseudomonadota</taxon>
        <taxon>Gammaproteobacteria</taxon>
        <taxon>Thiotrichales</taxon>
        <taxon>Thiotrichaceae</taxon>
        <taxon>Leucothrix</taxon>
    </lineage>
</organism>
<dbReference type="PANTHER" id="PTHR47810">
    <property type="entry name" value="DNA LIGASE"/>
    <property type="match status" value="1"/>
</dbReference>
<feature type="domain" description="ATP-dependent DNA ligase family profile" evidence="8">
    <location>
        <begin position="135"/>
        <end position="237"/>
    </location>
</feature>
<comment type="cofactor">
    <cofactor evidence="1">
        <name>a divalent metal cation</name>
        <dbReference type="ChEBI" id="CHEBI:60240"/>
    </cofactor>
</comment>
<dbReference type="PROSITE" id="PS50160">
    <property type="entry name" value="DNA_LIGASE_A3"/>
    <property type="match status" value="1"/>
</dbReference>
<feature type="chain" id="PRO_5016388919" evidence="7">
    <location>
        <begin position="26"/>
        <end position="294"/>
    </location>
</feature>
<dbReference type="AlphaFoldDB" id="A0A317CNW8"/>
<keyword evidence="4" id="KW-0227">DNA damage</keyword>
<dbReference type="CDD" id="cd07896">
    <property type="entry name" value="Adenylation_kDNA_ligase_like"/>
    <property type="match status" value="1"/>
</dbReference>
<evidence type="ECO:0000256" key="7">
    <source>
        <dbReference type="SAM" id="SignalP"/>
    </source>
</evidence>
<dbReference type="RefSeq" id="WP_109836574.1">
    <property type="nucleotide sequence ID" value="NZ_QGKM01000008.1"/>
</dbReference>
<dbReference type="InterPro" id="IPR012310">
    <property type="entry name" value="DNA_ligase_ATP-dep_cent"/>
</dbReference>
<proteinExistence type="predicted"/>
<comment type="caution">
    <text evidence="9">The sequence shown here is derived from an EMBL/GenBank/DDBJ whole genome shotgun (WGS) entry which is preliminary data.</text>
</comment>
<dbReference type="PANTHER" id="PTHR47810:SF1">
    <property type="entry name" value="DNA LIGASE B"/>
    <property type="match status" value="1"/>
</dbReference>
<sequence length="294" mass="33156">MKNNINNVVLALSVSLCCISPQVFAKTSEAIAPDLVLAKVYKKRSDISRYWVSEKLDGVRAYWNGEQFISRQGNVFHAPAWFTEGLPTQPLDGELWIARDSFEQLLSTVSKNDPVDEEWQKVSYRIFELPDASGTFSQRIQQMKALIDEVSSPRLKLVEQYRVPSHKALMARLDEVVSAGAEGLMLHHESAPYRTGRSSDLLKVKRFDDAEARVIKHLPGKGKYAGMMGALLLETPDGIRFRIGSGFSDEERRSPPEIGASVTYKYYGKTKKGKPRFASFLRVRQSVLEQAKLQ</sequence>
<dbReference type="Gene3D" id="2.40.50.140">
    <property type="entry name" value="Nucleic acid-binding proteins"/>
    <property type="match status" value="1"/>
</dbReference>
<dbReference type="GO" id="GO:0005524">
    <property type="term" value="F:ATP binding"/>
    <property type="evidence" value="ECO:0007669"/>
    <property type="project" value="InterPro"/>
</dbReference>
<dbReference type="EMBL" id="QGKM01000008">
    <property type="protein sequence ID" value="PWQ99841.1"/>
    <property type="molecule type" value="Genomic_DNA"/>
</dbReference>
<dbReference type="GO" id="GO:0006281">
    <property type="term" value="P:DNA repair"/>
    <property type="evidence" value="ECO:0007669"/>
    <property type="project" value="UniProtKB-KW"/>
</dbReference>
<dbReference type="Pfam" id="PF01068">
    <property type="entry name" value="DNA_ligase_A_M"/>
    <property type="match status" value="1"/>
</dbReference>
<evidence type="ECO:0000259" key="8">
    <source>
        <dbReference type="PROSITE" id="PS50160"/>
    </source>
</evidence>
<accession>A0A317CNW8</accession>
<name>A0A317CNW8_9GAMM</name>
<dbReference type="CDD" id="cd08041">
    <property type="entry name" value="OBF_kDNA_ligase_like"/>
    <property type="match status" value="1"/>
</dbReference>
<evidence type="ECO:0000256" key="1">
    <source>
        <dbReference type="ARBA" id="ARBA00001968"/>
    </source>
</evidence>
<dbReference type="InterPro" id="IPR029319">
    <property type="entry name" value="DNA_ligase_OB"/>
</dbReference>
<evidence type="ECO:0000256" key="6">
    <source>
        <dbReference type="ARBA" id="ARBA00034003"/>
    </source>
</evidence>